<reference evidence="1 2" key="1">
    <citation type="journal article" date="2022" name="Genome Biol. Evol.">
        <title>The Spruce Budworm Genome: Reconstructing the Evolutionary History of Antifreeze Proteins.</title>
        <authorList>
            <person name="Beliveau C."/>
            <person name="Gagne P."/>
            <person name="Picq S."/>
            <person name="Vernygora O."/>
            <person name="Keeling C.I."/>
            <person name="Pinkney K."/>
            <person name="Doucet D."/>
            <person name="Wen F."/>
            <person name="Johnston J.S."/>
            <person name="Maaroufi H."/>
            <person name="Boyle B."/>
            <person name="Laroche J."/>
            <person name="Dewar K."/>
            <person name="Juretic N."/>
            <person name="Blackburn G."/>
            <person name="Nisole A."/>
            <person name="Brunet B."/>
            <person name="Brandao M."/>
            <person name="Lumley L."/>
            <person name="Duan J."/>
            <person name="Quan G."/>
            <person name="Lucarotti C.J."/>
            <person name="Roe A.D."/>
            <person name="Sperling F.A.H."/>
            <person name="Levesque R.C."/>
            <person name="Cusson M."/>
        </authorList>
    </citation>
    <scope>NUCLEOTIDE SEQUENCE [LARGE SCALE GENOMIC DNA]</scope>
    <source>
        <strain evidence="1">Glfc:IPQL:Cfum</strain>
    </source>
</reference>
<protein>
    <submittedName>
        <fullName evidence="1">Uncharacterized protein</fullName>
    </submittedName>
</protein>
<evidence type="ECO:0000313" key="2">
    <source>
        <dbReference type="Proteomes" id="UP001064048"/>
    </source>
</evidence>
<dbReference type="Proteomes" id="UP001064048">
    <property type="component" value="Chromosome 24"/>
</dbReference>
<accession>A0ACC0K8J3</accession>
<evidence type="ECO:0000313" key="1">
    <source>
        <dbReference type="EMBL" id="KAI8432783.1"/>
    </source>
</evidence>
<proteinExistence type="predicted"/>
<gene>
    <name evidence="1" type="ORF">MSG28_013742</name>
</gene>
<comment type="caution">
    <text evidence="1">The sequence shown here is derived from an EMBL/GenBank/DDBJ whole genome shotgun (WGS) entry which is preliminary data.</text>
</comment>
<organism evidence="1 2">
    <name type="scientific">Choristoneura fumiferana</name>
    <name type="common">Spruce budworm moth</name>
    <name type="synonym">Archips fumiferana</name>
    <dbReference type="NCBI Taxonomy" id="7141"/>
    <lineage>
        <taxon>Eukaryota</taxon>
        <taxon>Metazoa</taxon>
        <taxon>Ecdysozoa</taxon>
        <taxon>Arthropoda</taxon>
        <taxon>Hexapoda</taxon>
        <taxon>Insecta</taxon>
        <taxon>Pterygota</taxon>
        <taxon>Neoptera</taxon>
        <taxon>Endopterygota</taxon>
        <taxon>Lepidoptera</taxon>
        <taxon>Glossata</taxon>
        <taxon>Ditrysia</taxon>
        <taxon>Tortricoidea</taxon>
        <taxon>Tortricidae</taxon>
        <taxon>Tortricinae</taxon>
        <taxon>Choristoneura</taxon>
    </lineage>
</organism>
<keyword evidence="2" id="KW-1185">Reference proteome</keyword>
<sequence>MYAISEVCAAINEALQNYAKTPSTEEEWLSIAQEFNEKWNFPNCIGAVDGKHCVIQAPINSGSDFFNYKSTFSVVLMAIVDANYNFIFADIGCQGRISDGGVFRNTSFYQKLQNNELNLPNDQSLPGRQQNMPFVFVADDAFPLQRHIMKPYPGTHARGSEKRIYNYRLSRARRIVENAFGILSAVFRVLRKPMLLQPDKASLIVKTCVYLHNYLMKRKASRKLYNSPGMMDRIEDDVVIPGQWRNMDRLSSFLPLPNTGRRHTLQCENIRKEFSDYFNLTNILPWQNNIA</sequence>
<dbReference type="EMBL" id="CM046124">
    <property type="protein sequence ID" value="KAI8432783.1"/>
    <property type="molecule type" value="Genomic_DNA"/>
</dbReference>
<name>A0ACC0K8J3_CHOFU</name>